<evidence type="ECO:0000256" key="1">
    <source>
        <dbReference type="ARBA" id="ARBA00004239"/>
    </source>
</evidence>
<evidence type="ECO:0000256" key="2">
    <source>
        <dbReference type="ARBA" id="ARBA00022525"/>
    </source>
</evidence>
<gene>
    <name evidence="5" type="ORF">LVIROSA_LOCUS11233</name>
</gene>
<reference evidence="5 6" key="1">
    <citation type="submission" date="2022-01" db="EMBL/GenBank/DDBJ databases">
        <authorList>
            <person name="Xiong W."/>
            <person name="Schranz E."/>
        </authorList>
    </citation>
    <scope>NUCLEOTIDE SEQUENCE [LARGE SCALE GENOMIC DNA]</scope>
</reference>
<evidence type="ECO:0000256" key="3">
    <source>
        <dbReference type="ARBA" id="ARBA00022729"/>
    </source>
</evidence>
<dbReference type="EMBL" id="CAKMRJ010001236">
    <property type="protein sequence ID" value="CAH1423987.1"/>
    <property type="molecule type" value="Genomic_DNA"/>
</dbReference>
<keyword evidence="2" id="KW-0964">Secreted</keyword>
<comment type="caution">
    <text evidence="5">The sequence shown here is derived from an EMBL/GenBank/DDBJ whole genome shotgun (WGS) entry which is preliminary data.</text>
</comment>
<keyword evidence="6" id="KW-1185">Reference proteome</keyword>
<feature type="signal peptide" evidence="4">
    <location>
        <begin position="1"/>
        <end position="33"/>
    </location>
</feature>
<name>A0AAU9MBA6_9ASTR</name>
<evidence type="ECO:0000313" key="5">
    <source>
        <dbReference type="EMBL" id="CAH1423987.1"/>
    </source>
</evidence>
<accession>A0AAU9MBA6</accession>
<dbReference type="PANTHER" id="PTHR33599">
    <property type="entry name" value="PROTEIN IDA-LIKE 5"/>
    <property type="match status" value="1"/>
</dbReference>
<organism evidence="5 6">
    <name type="scientific">Lactuca virosa</name>
    <dbReference type="NCBI Taxonomy" id="75947"/>
    <lineage>
        <taxon>Eukaryota</taxon>
        <taxon>Viridiplantae</taxon>
        <taxon>Streptophyta</taxon>
        <taxon>Embryophyta</taxon>
        <taxon>Tracheophyta</taxon>
        <taxon>Spermatophyta</taxon>
        <taxon>Magnoliopsida</taxon>
        <taxon>eudicotyledons</taxon>
        <taxon>Gunneridae</taxon>
        <taxon>Pentapetalae</taxon>
        <taxon>asterids</taxon>
        <taxon>campanulids</taxon>
        <taxon>Asterales</taxon>
        <taxon>Asteraceae</taxon>
        <taxon>Cichorioideae</taxon>
        <taxon>Cichorieae</taxon>
        <taxon>Lactucinae</taxon>
        <taxon>Lactuca</taxon>
    </lineage>
</organism>
<dbReference type="GO" id="GO:0010227">
    <property type="term" value="P:floral organ abscission"/>
    <property type="evidence" value="ECO:0007669"/>
    <property type="project" value="InterPro"/>
</dbReference>
<protein>
    <submittedName>
        <fullName evidence="5">Uncharacterized protein</fullName>
    </submittedName>
</protein>
<feature type="chain" id="PRO_5043684182" evidence="4">
    <location>
        <begin position="34"/>
        <end position="97"/>
    </location>
</feature>
<proteinExistence type="predicted"/>
<dbReference type="PANTHER" id="PTHR33599:SF20">
    <property type="entry name" value="PROTEIN IDA"/>
    <property type="match status" value="1"/>
</dbReference>
<keyword evidence="3 4" id="KW-0732">Signal</keyword>
<comment type="subcellular location">
    <subcellularLocation>
        <location evidence="1">Secreted</location>
        <location evidence="1">Extracellular space</location>
    </subcellularLocation>
</comment>
<sequence length="97" mass="10591">MVKLTMRMVKRPNYPSLLMSVVVLLMLVSSCVTRTIRSSKGVANTQFFKTMRPRMSSHHNGGAATATFNALLPKAVPIPPSGPSHHHNAIGIDTLHE</sequence>
<dbReference type="Proteomes" id="UP001157418">
    <property type="component" value="Unassembled WGS sequence"/>
</dbReference>
<dbReference type="PROSITE" id="PS51257">
    <property type="entry name" value="PROKAR_LIPOPROTEIN"/>
    <property type="match status" value="1"/>
</dbReference>
<evidence type="ECO:0000313" key="6">
    <source>
        <dbReference type="Proteomes" id="UP001157418"/>
    </source>
</evidence>
<dbReference type="InterPro" id="IPR039639">
    <property type="entry name" value="IDA-like"/>
</dbReference>
<evidence type="ECO:0000256" key="4">
    <source>
        <dbReference type="SAM" id="SignalP"/>
    </source>
</evidence>
<dbReference type="AlphaFoldDB" id="A0AAU9MBA6"/>
<dbReference type="GO" id="GO:0005576">
    <property type="term" value="C:extracellular region"/>
    <property type="evidence" value="ECO:0007669"/>
    <property type="project" value="UniProtKB-SubCell"/>
</dbReference>